<dbReference type="RefSeq" id="WP_090285048.1">
    <property type="nucleotide sequence ID" value="NZ_FMWO01000041.1"/>
</dbReference>
<protein>
    <recommendedName>
        <fullName evidence="1">CinA C-terminal domain-containing protein</fullName>
    </recommendedName>
</protein>
<dbReference type="EMBL" id="FMWO01000041">
    <property type="protein sequence ID" value="SCZ85071.1"/>
    <property type="molecule type" value="Genomic_DNA"/>
</dbReference>
<accession>A0A1G5SEU9</accession>
<proteinExistence type="predicted"/>
<dbReference type="SUPFAM" id="SSF142433">
    <property type="entry name" value="CinA-like"/>
    <property type="match status" value="1"/>
</dbReference>
<feature type="domain" description="CinA C-terminal" evidence="1">
    <location>
        <begin position="11"/>
        <end position="166"/>
    </location>
</feature>
<dbReference type="InterPro" id="IPR008136">
    <property type="entry name" value="CinA_C"/>
</dbReference>
<organism evidence="2 3">
    <name type="scientific">Nitrosomonas mobilis</name>
    <dbReference type="NCBI Taxonomy" id="51642"/>
    <lineage>
        <taxon>Bacteria</taxon>
        <taxon>Pseudomonadati</taxon>
        <taxon>Pseudomonadota</taxon>
        <taxon>Betaproteobacteria</taxon>
        <taxon>Nitrosomonadales</taxon>
        <taxon>Nitrosomonadaceae</taxon>
        <taxon>Nitrosomonas</taxon>
    </lineage>
</organism>
<dbReference type="Gene3D" id="3.90.950.20">
    <property type="entry name" value="CinA-like"/>
    <property type="match status" value="1"/>
</dbReference>
<evidence type="ECO:0000259" key="1">
    <source>
        <dbReference type="Pfam" id="PF02464"/>
    </source>
</evidence>
<evidence type="ECO:0000313" key="2">
    <source>
        <dbReference type="EMBL" id="SCZ85071.1"/>
    </source>
</evidence>
<keyword evidence="3" id="KW-1185">Reference proteome</keyword>
<sequence>MLKPSDKELLALAQQTGALLKQNGLMLATAESCTGGWIGQVVTAVPGSSDWFDRGFISYSNLAKQQMLSVTPTILTRFGAVSEQTARAMASGAIKMSAAQVAVAVTGIAGPEGGTATKPVGAVCFAWSIVNQENQSASSRTCLFNGDREAIRRQAVATALQGLLELLKDVEPRCA</sequence>
<dbReference type="Pfam" id="PF02464">
    <property type="entry name" value="CinA"/>
    <property type="match status" value="1"/>
</dbReference>
<dbReference type="OrthoDB" id="9801454at2"/>
<dbReference type="InterPro" id="IPR036653">
    <property type="entry name" value="CinA-like_C"/>
</dbReference>
<dbReference type="Proteomes" id="UP000198729">
    <property type="component" value="Unassembled WGS sequence"/>
</dbReference>
<evidence type="ECO:0000313" key="3">
    <source>
        <dbReference type="Proteomes" id="UP000198729"/>
    </source>
</evidence>
<name>A0A1G5SEU9_9PROT</name>
<dbReference type="NCBIfam" id="TIGR00199">
    <property type="entry name" value="PncC_domain"/>
    <property type="match status" value="1"/>
</dbReference>
<dbReference type="STRING" id="51642.NSMM_340007"/>
<reference evidence="2 3" key="1">
    <citation type="submission" date="2016-10" db="EMBL/GenBank/DDBJ databases">
        <authorList>
            <person name="de Groot N.N."/>
        </authorList>
    </citation>
    <scope>NUCLEOTIDE SEQUENCE [LARGE SCALE GENOMIC DNA]</scope>
    <source>
        <strain evidence="2">1</strain>
    </source>
</reference>
<gene>
    <name evidence="2" type="primary">ygaD</name>
    <name evidence="2" type="ORF">NSMM_340007</name>
</gene>
<dbReference type="AlphaFoldDB" id="A0A1G5SEU9"/>